<evidence type="ECO:0000256" key="5">
    <source>
        <dbReference type="ARBA" id="ARBA00022664"/>
    </source>
</evidence>
<accession>A0A9Q1CB01</accession>
<evidence type="ECO:0000256" key="7">
    <source>
        <dbReference type="ARBA" id="ARBA00023187"/>
    </source>
</evidence>
<feature type="domain" description="Sm" evidence="12">
    <location>
        <begin position="224"/>
        <end position="299"/>
    </location>
</feature>
<keyword evidence="4" id="KW-0963">Cytoplasm</keyword>
<dbReference type="InterPro" id="IPR010920">
    <property type="entry name" value="LSM_dom_sf"/>
</dbReference>
<comment type="subcellular location">
    <subcellularLocation>
        <location evidence="2">Cytoplasm</location>
    </subcellularLocation>
    <subcellularLocation>
        <location evidence="1">Nucleus</location>
    </subcellularLocation>
</comment>
<keyword evidence="7" id="KW-0508">mRNA splicing</keyword>
<dbReference type="Pfam" id="PF05699">
    <property type="entry name" value="Dimer_Tnp_hAT"/>
    <property type="match status" value="1"/>
</dbReference>
<name>A0A9Q1CB01_HOLLE</name>
<comment type="caution">
    <text evidence="13">The sequence shown here is derived from an EMBL/GenBank/DDBJ whole genome shotgun (WGS) entry which is preliminary data.</text>
</comment>
<dbReference type="GO" id="GO:0005687">
    <property type="term" value="C:U4 snRNP"/>
    <property type="evidence" value="ECO:0007669"/>
    <property type="project" value="TreeGrafter"/>
</dbReference>
<evidence type="ECO:0000259" key="12">
    <source>
        <dbReference type="SMART" id="SM00651"/>
    </source>
</evidence>
<evidence type="ECO:0000256" key="2">
    <source>
        <dbReference type="ARBA" id="ARBA00004496"/>
    </source>
</evidence>
<dbReference type="GO" id="GO:0046983">
    <property type="term" value="F:protein dimerization activity"/>
    <property type="evidence" value="ECO:0007669"/>
    <property type="project" value="InterPro"/>
</dbReference>
<evidence type="ECO:0000313" key="14">
    <source>
        <dbReference type="Proteomes" id="UP001152320"/>
    </source>
</evidence>
<protein>
    <recommendedName>
        <fullName evidence="10">Sm protein B</fullName>
    </recommendedName>
</protein>
<evidence type="ECO:0000256" key="1">
    <source>
        <dbReference type="ARBA" id="ARBA00004123"/>
    </source>
</evidence>
<dbReference type="GO" id="GO:0000398">
    <property type="term" value="P:mRNA splicing, via spliceosome"/>
    <property type="evidence" value="ECO:0007669"/>
    <property type="project" value="TreeGrafter"/>
</dbReference>
<evidence type="ECO:0000256" key="9">
    <source>
        <dbReference type="ARBA" id="ARBA00023274"/>
    </source>
</evidence>
<dbReference type="CDD" id="cd01717">
    <property type="entry name" value="Sm_B"/>
    <property type="match status" value="1"/>
</dbReference>
<gene>
    <name evidence="13" type="ORF">HOLleu_12973</name>
</gene>
<evidence type="ECO:0000313" key="13">
    <source>
        <dbReference type="EMBL" id="KAJ8042011.1"/>
    </source>
</evidence>
<dbReference type="PANTHER" id="PTHR10701:SF0">
    <property type="entry name" value="SMALL NUCLEAR RIBONUCLEOPROTEIN-ASSOCIATED PROTEIN B"/>
    <property type="match status" value="1"/>
</dbReference>
<dbReference type="EMBL" id="JAIZAY010000005">
    <property type="protein sequence ID" value="KAJ8042011.1"/>
    <property type="molecule type" value="Genomic_DNA"/>
</dbReference>
<dbReference type="GO" id="GO:0046540">
    <property type="term" value="C:U4/U6 x U5 tri-snRNP complex"/>
    <property type="evidence" value="ECO:0007669"/>
    <property type="project" value="TreeGrafter"/>
</dbReference>
<feature type="region of interest" description="Disordered" evidence="11">
    <location>
        <begin position="212"/>
        <end position="238"/>
    </location>
</feature>
<dbReference type="AlphaFoldDB" id="A0A9Q1CB01"/>
<dbReference type="GO" id="GO:0071004">
    <property type="term" value="C:U2-type prespliceosome"/>
    <property type="evidence" value="ECO:0007669"/>
    <property type="project" value="TreeGrafter"/>
</dbReference>
<dbReference type="InterPro" id="IPR008906">
    <property type="entry name" value="HATC_C_dom"/>
</dbReference>
<dbReference type="GO" id="GO:0005737">
    <property type="term" value="C:cytoplasm"/>
    <property type="evidence" value="ECO:0007669"/>
    <property type="project" value="UniProtKB-SubCell"/>
</dbReference>
<keyword evidence="9 13" id="KW-0687">Ribonucleoprotein</keyword>
<dbReference type="InterPro" id="IPR012337">
    <property type="entry name" value="RNaseH-like_sf"/>
</dbReference>
<dbReference type="GO" id="GO:0005685">
    <property type="term" value="C:U1 snRNP"/>
    <property type="evidence" value="ECO:0007669"/>
    <property type="project" value="TreeGrafter"/>
</dbReference>
<dbReference type="GO" id="GO:0005686">
    <property type="term" value="C:U2 snRNP"/>
    <property type="evidence" value="ECO:0007669"/>
    <property type="project" value="TreeGrafter"/>
</dbReference>
<dbReference type="PANTHER" id="PTHR10701">
    <property type="entry name" value="SMALL NUCLEAR RIBONUCLEOPROTEIN-ASSOCIATED PROTEIN B AND N"/>
    <property type="match status" value="1"/>
</dbReference>
<keyword evidence="6" id="KW-0694">RNA-binding</keyword>
<proteinExistence type="inferred from homology"/>
<organism evidence="13 14">
    <name type="scientific">Holothuria leucospilota</name>
    <name type="common">Black long sea cucumber</name>
    <name type="synonym">Mertensiothuria leucospilota</name>
    <dbReference type="NCBI Taxonomy" id="206669"/>
    <lineage>
        <taxon>Eukaryota</taxon>
        <taxon>Metazoa</taxon>
        <taxon>Echinodermata</taxon>
        <taxon>Eleutherozoa</taxon>
        <taxon>Echinozoa</taxon>
        <taxon>Holothuroidea</taxon>
        <taxon>Aspidochirotacea</taxon>
        <taxon>Aspidochirotida</taxon>
        <taxon>Holothuriidae</taxon>
        <taxon>Holothuria</taxon>
    </lineage>
</organism>
<feature type="compositionally biased region" description="Basic residues" evidence="11">
    <location>
        <begin position="212"/>
        <end position="227"/>
    </location>
</feature>
<evidence type="ECO:0000256" key="6">
    <source>
        <dbReference type="ARBA" id="ARBA00022884"/>
    </source>
</evidence>
<keyword evidence="8" id="KW-0539">Nucleus</keyword>
<feature type="compositionally biased region" description="Pro residues" evidence="11">
    <location>
        <begin position="368"/>
        <end position="392"/>
    </location>
</feature>
<dbReference type="Pfam" id="PF01423">
    <property type="entry name" value="LSM"/>
    <property type="match status" value="1"/>
</dbReference>
<dbReference type="Proteomes" id="UP001152320">
    <property type="component" value="Chromosome 5"/>
</dbReference>
<dbReference type="Gene3D" id="2.30.30.100">
    <property type="match status" value="1"/>
</dbReference>
<dbReference type="SUPFAM" id="SSF50182">
    <property type="entry name" value="Sm-like ribonucleoproteins"/>
    <property type="match status" value="1"/>
</dbReference>
<sequence length="417" mass="45656">MKETCAETVNKAILQVKNAAMKVIDETVKNIDDRFESFTNHKVIRAAAIINPHNWPTDNEIDAYGDEQLTDIFNHYQSILEARHVNLSAAKLQWLELKRLILRKKRRWKIDCENQEDGESTTTEMWASVLGDEELLTRFDQIFPIIRILLVLPVHTAELERGFSQMNVVMNEKRTNLKTNSLNSLLTIKLSNIDYMTYDPVGAILKWSPWSGKRRRPDSKPYGKRPKKDFGTAQVSEAAGDVSEAPGTFLAFDKHMNVVLGDCEEFRKMKQKSKSGEKEEKRTLGLVLLRGEHLVSMTVEGPPVQDKGPRVPIPGGGMGGPGTSRAVGRGMPPGGGPMGAPAGLQGPVRGVGGPSPQIMAPPQQYRGPAPPPRGPPPGRGMPPPGMGPPGMPPGGRGMPPSGMMMGGMRGPPPGMRR</sequence>
<keyword evidence="5" id="KW-0507">mRNA processing</keyword>
<dbReference type="OrthoDB" id="2020720at2759"/>
<dbReference type="GO" id="GO:0070990">
    <property type="term" value="F:snRNP binding"/>
    <property type="evidence" value="ECO:0007669"/>
    <property type="project" value="TreeGrafter"/>
</dbReference>
<keyword evidence="14" id="KW-1185">Reference proteome</keyword>
<feature type="region of interest" description="Disordered" evidence="11">
    <location>
        <begin position="299"/>
        <end position="417"/>
    </location>
</feature>
<dbReference type="GO" id="GO:0005682">
    <property type="term" value="C:U5 snRNP"/>
    <property type="evidence" value="ECO:0007669"/>
    <property type="project" value="TreeGrafter"/>
</dbReference>
<dbReference type="SMART" id="SM00651">
    <property type="entry name" value="Sm"/>
    <property type="match status" value="1"/>
</dbReference>
<comment type="similarity">
    <text evidence="3">Belongs to the snRNP SmB/SmN family.</text>
</comment>
<evidence type="ECO:0000256" key="10">
    <source>
        <dbReference type="ARBA" id="ARBA00041355"/>
    </source>
</evidence>
<evidence type="ECO:0000256" key="3">
    <source>
        <dbReference type="ARBA" id="ARBA00009123"/>
    </source>
</evidence>
<dbReference type="InterPro" id="IPR001163">
    <property type="entry name" value="Sm_dom_euk/arc"/>
</dbReference>
<dbReference type="GO" id="GO:0003723">
    <property type="term" value="F:RNA binding"/>
    <property type="evidence" value="ECO:0007669"/>
    <property type="project" value="UniProtKB-KW"/>
</dbReference>
<dbReference type="InterPro" id="IPR050914">
    <property type="entry name" value="snRNP_SmB/NAA38-like"/>
</dbReference>
<dbReference type="GO" id="GO:0071013">
    <property type="term" value="C:catalytic step 2 spliceosome"/>
    <property type="evidence" value="ECO:0007669"/>
    <property type="project" value="TreeGrafter"/>
</dbReference>
<evidence type="ECO:0000256" key="8">
    <source>
        <dbReference type="ARBA" id="ARBA00023242"/>
    </source>
</evidence>
<reference evidence="13" key="1">
    <citation type="submission" date="2021-10" db="EMBL/GenBank/DDBJ databases">
        <title>Tropical sea cucumber genome reveals ecological adaptation and Cuvierian tubules defense mechanism.</title>
        <authorList>
            <person name="Chen T."/>
        </authorList>
    </citation>
    <scope>NUCLEOTIDE SEQUENCE</scope>
    <source>
        <strain evidence="13">Nanhai2018</strain>
        <tissue evidence="13">Muscle</tissue>
    </source>
</reference>
<dbReference type="SUPFAM" id="SSF53098">
    <property type="entry name" value="Ribonuclease H-like"/>
    <property type="match status" value="1"/>
</dbReference>
<evidence type="ECO:0000256" key="4">
    <source>
        <dbReference type="ARBA" id="ARBA00022490"/>
    </source>
</evidence>
<evidence type="ECO:0000256" key="11">
    <source>
        <dbReference type="SAM" id="MobiDB-lite"/>
    </source>
</evidence>